<organism evidence="1 2">
    <name type="scientific">Leptospira bouyouniensis</name>
    <dbReference type="NCBI Taxonomy" id="2484911"/>
    <lineage>
        <taxon>Bacteria</taxon>
        <taxon>Pseudomonadati</taxon>
        <taxon>Spirochaetota</taxon>
        <taxon>Spirochaetia</taxon>
        <taxon>Leptospirales</taxon>
        <taxon>Leptospiraceae</taxon>
        <taxon>Leptospira</taxon>
    </lineage>
</organism>
<comment type="caution">
    <text evidence="1">The sequence shown here is derived from an EMBL/GenBank/DDBJ whole genome shotgun (WGS) entry which is preliminary data.</text>
</comment>
<protein>
    <recommendedName>
        <fullName evidence="3">Transposase</fullName>
    </recommendedName>
</protein>
<accession>A0ABY2KZ66</accession>
<proteinExistence type="predicted"/>
<sequence length="145" mass="17392">MNPDFRSTQREYDAFFYREKRKGKTPISKELYDLERINRGKFRSDGVYVGIEWNQRLGLPKYLKCFFDPKTGKLDLEGVKNLSDSLQKTVETTPMTRIKRFHIRKRIRDIQTYLEREVEQSGKLKADLKVQQNNLQALEWKVWKS</sequence>
<gene>
    <name evidence="1" type="ORF">EHQ10_19080</name>
</gene>
<dbReference type="RefSeq" id="WP_135755087.1">
    <property type="nucleotide sequence ID" value="NZ_RQFD01000021.1"/>
</dbReference>
<evidence type="ECO:0000313" key="2">
    <source>
        <dbReference type="Proteomes" id="UP000297617"/>
    </source>
</evidence>
<dbReference type="Proteomes" id="UP000297617">
    <property type="component" value="Unassembled WGS sequence"/>
</dbReference>
<keyword evidence="2" id="KW-1185">Reference proteome</keyword>
<evidence type="ECO:0008006" key="3">
    <source>
        <dbReference type="Google" id="ProtNLM"/>
    </source>
</evidence>
<name>A0ABY2KZ66_9LEPT</name>
<reference evidence="2" key="1">
    <citation type="journal article" date="2019" name="PLoS Negl. Trop. Dis.">
        <title>Revisiting the worldwide diversity of Leptospira species in the environment.</title>
        <authorList>
            <person name="Vincent A.T."/>
            <person name="Schiettekatte O."/>
            <person name="Bourhy P."/>
            <person name="Veyrier F.J."/>
            <person name="Picardeau M."/>
        </authorList>
    </citation>
    <scope>NUCLEOTIDE SEQUENCE [LARGE SCALE GENOMIC DNA]</scope>
    <source>
        <strain evidence="2">201800295</strain>
    </source>
</reference>
<evidence type="ECO:0000313" key="1">
    <source>
        <dbReference type="EMBL" id="TGK45553.1"/>
    </source>
</evidence>
<dbReference type="EMBL" id="RQFD01000021">
    <property type="protein sequence ID" value="TGK45553.1"/>
    <property type="molecule type" value="Genomic_DNA"/>
</dbReference>